<dbReference type="EMBL" id="LRGB01014586">
    <property type="protein sequence ID" value="KZR99148.1"/>
    <property type="molecule type" value="Genomic_DNA"/>
</dbReference>
<name>A0A164GN57_9CRUS</name>
<accession>A0A164GN57</accession>
<evidence type="ECO:0000313" key="4">
    <source>
        <dbReference type="Proteomes" id="UP000076858"/>
    </source>
</evidence>
<gene>
    <name evidence="3" type="ORF">APZ42_005103</name>
</gene>
<reference evidence="3 4" key="1">
    <citation type="submission" date="2016-03" db="EMBL/GenBank/DDBJ databases">
        <title>EvidentialGene: Evidence-directed Construction of Genes on Genomes.</title>
        <authorList>
            <person name="Gilbert D.G."/>
            <person name="Choi J.-H."/>
            <person name="Mockaitis K."/>
            <person name="Colbourne J."/>
            <person name="Pfrender M."/>
        </authorList>
    </citation>
    <scope>NUCLEOTIDE SEQUENCE [LARGE SCALE GENOMIC DNA]</scope>
    <source>
        <strain evidence="3 4">Xinb3</strain>
        <tissue evidence="3">Complete organism</tissue>
    </source>
</reference>
<dbReference type="OrthoDB" id="546632at2759"/>
<evidence type="ECO:0000256" key="1">
    <source>
        <dbReference type="SAM" id="Coils"/>
    </source>
</evidence>
<evidence type="ECO:0000256" key="2">
    <source>
        <dbReference type="SAM" id="MobiDB-lite"/>
    </source>
</evidence>
<feature type="coiled-coil region" evidence="1">
    <location>
        <begin position="46"/>
        <end position="91"/>
    </location>
</feature>
<feature type="region of interest" description="Disordered" evidence="2">
    <location>
        <begin position="1"/>
        <end position="20"/>
    </location>
</feature>
<keyword evidence="4" id="KW-1185">Reference proteome</keyword>
<dbReference type="Proteomes" id="UP000076858">
    <property type="component" value="Unassembled WGS sequence"/>
</dbReference>
<dbReference type="AlphaFoldDB" id="A0A164GN57"/>
<sequence>MYTPEGSLVNISNRLESNRPDTPYRLELVAAHFNKGSLPEQLRAELALLDERVSDLERRMHDLASLYPQDVQAMRDELEQHKQILGNAHERATPHNCKVQLSHVPHILYTHSASTSP</sequence>
<proteinExistence type="predicted"/>
<comment type="caution">
    <text evidence="3">The sequence shown here is derived from an EMBL/GenBank/DDBJ whole genome shotgun (WGS) entry which is preliminary data.</text>
</comment>
<keyword evidence="1" id="KW-0175">Coiled coil</keyword>
<protein>
    <submittedName>
        <fullName evidence="3">Uncharacterized protein</fullName>
    </submittedName>
</protein>
<evidence type="ECO:0000313" key="3">
    <source>
        <dbReference type="EMBL" id="KZR99148.1"/>
    </source>
</evidence>
<organism evidence="3 4">
    <name type="scientific">Daphnia magna</name>
    <dbReference type="NCBI Taxonomy" id="35525"/>
    <lineage>
        <taxon>Eukaryota</taxon>
        <taxon>Metazoa</taxon>
        <taxon>Ecdysozoa</taxon>
        <taxon>Arthropoda</taxon>
        <taxon>Crustacea</taxon>
        <taxon>Branchiopoda</taxon>
        <taxon>Diplostraca</taxon>
        <taxon>Cladocera</taxon>
        <taxon>Anomopoda</taxon>
        <taxon>Daphniidae</taxon>
        <taxon>Daphnia</taxon>
    </lineage>
</organism>